<keyword evidence="2" id="KW-1185">Reference proteome</keyword>
<protein>
    <submittedName>
        <fullName evidence="1">Hemolysin secretion protein D</fullName>
    </submittedName>
</protein>
<dbReference type="RefSeq" id="WP_036853798.1">
    <property type="nucleotide sequence ID" value="NZ_JRNU01000001.1"/>
</dbReference>
<dbReference type="SUPFAM" id="SSF111369">
    <property type="entry name" value="HlyD-like secretion proteins"/>
    <property type="match status" value="1"/>
</dbReference>
<reference evidence="1 2" key="1">
    <citation type="submission" date="2014-07" db="EMBL/GenBank/DDBJ databases">
        <authorList>
            <person name="McCorrison J."/>
            <person name="Sanka R."/>
            <person name="Torralba M."/>
            <person name="Gillis M."/>
            <person name="Haft D.H."/>
            <person name="Methe B."/>
            <person name="Sutton G."/>
            <person name="Nelson K.E."/>
        </authorList>
    </citation>
    <scope>NUCLEOTIDE SEQUENCE [LARGE SCALE GENOMIC DNA]</scope>
    <source>
        <strain evidence="1 2">DNF00058</strain>
    </source>
</reference>
<evidence type="ECO:0000313" key="2">
    <source>
        <dbReference type="Proteomes" id="UP000029614"/>
    </source>
</evidence>
<proteinExistence type="predicted"/>
<sequence>MKNKSQKSNILLAVLGFIAVVVAAGLIGYFTMSKPKEIIQGEVEVEEYRVACKLPGRITSIKVKEGDFVHKGDVLAVLAIPEAKAQEKVVEATADATSALSDLASAPTRKEAINAAFQVYQQAIAARDIAEKTYGRMQRLYEEGVMTAQKKDEALAAFQTTKAGVEVAKSNLELLKSGARKQAKEAAKKQAQAAKSAVGVVKSILKETVQRATKDGEVDEIYPKEGELVGFGSPIMNILLTDEVKGVFNVREDQLKRLSKGKTFKVFVPALNKEITMVVTNIKDAGSYAVWKATKTNGQYDLRTFEIKAKPTQNVKGLLNGMSLIIK</sequence>
<dbReference type="PANTHER" id="PTHR30438:SF1">
    <property type="entry name" value="36 KDA ANTIGEN"/>
    <property type="match status" value="1"/>
</dbReference>
<organism evidence="1 2">
    <name type="scientific">Prevotella amnii DNF00058</name>
    <dbReference type="NCBI Taxonomy" id="1401066"/>
    <lineage>
        <taxon>Bacteria</taxon>
        <taxon>Pseudomonadati</taxon>
        <taxon>Bacteroidota</taxon>
        <taxon>Bacteroidia</taxon>
        <taxon>Bacteroidales</taxon>
        <taxon>Prevotellaceae</taxon>
        <taxon>Prevotella</taxon>
    </lineage>
</organism>
<dbReference type="OrthoDB" id="9793801at2"/>
<dbReference type="Gene3D" id="1.10.287.470">
    <property type="entry name" value="Helix hairpin bin"/>
    <property type="match status" value="1"/>
</dbReference>
<dbReference type="AlphaFoldDB" id="A0A096B2Z5"/>
<dbReference type="Gene3D" id="2.40.30.170">
    <property type="match status" value="1"/>
</dbReference>
<comment type="caution">
    <text evidence="1">The sequence shown here is derived from an EMBL/GenBank/DDBJ whole genome shotgun (WGS) entry which is preliminary data.</text>
</comment>
<accession>A0A096B2Z5</accession>
<dbReference type="Gene3D" id="2.40.50.100">
    <property type="match status" value="1"/>
</dbReference>
<dbReference type="Proteomes" id="UP000029614">
    <property type="component" value="Unassembled WGS sequence"/>
</dbReference>
<dbReference type="PANTHER" id="PTHR30438">
    <property type="entry name" value="36 KDA ANTIGEN-RELATED"/>
    <property type="match status" value="1"/>
</dbReference>
<name>A0A096B2Z5_9BACT</name>
<dbReference type="EMBL" id="JRNU01000001">
    <property type="protein sequence ID" value="KGF53420.1"/>
    <property type="molecule type" value="Genomic_DNA"/>
</dbReference>
<evidence type="ECO:0000313" key="1">
    <source>
        <dbReference type="EMBL" id="KGF53420.1"/>
    </source>
</evidence>
<gene>
    <name evidence="1" type="ORF">HMPREF9302_00575</name>
</gene>